<comment type="caution">
    <text evidence="2">The sequence shown here is derived from an EMBL/GenBank/DDBJ whole genome shotgun (WGS) entry which is preliminary data.</text>
</comment>
<accession>A0A699RGY6</accession>
<sequence length="158" mass="17615">MHQANGRAHEKSTECTGPFVSKLTPTEGIDRRLKRHIPQNRRAVHHAALRSVVVHRVMLGHSVVPHRHVVFLPTPADGELGSRRFIDPGGETLIHEQRFAPADRVRADHRMGQRRVFAAGFFPARQVLGGVAEALQRERAGEVMGGRQPVEQCLHRSG</sequence>
<dbReference type="AlphaFoldDB" id="A0A699RGY6"/>
<gene>
    <name evidence="2" type="ORF">Tci_857690</name>
</gene>
<protein>
    <submittedName>
        <fullName evidence="2">Uncharacterized protein</fullName>
    </submittedName>
</protein>
<name>A0A699RGY6_TANCI</name>
<feature type="region of interest" description="Disordered" evidence="1">
    <location>
        <begin position="1"/>
        <end position="23"/>
    </location>
</feature>
<dbReference type="EMBL" id="BKCJ011101509">
    <property type="protein sequence ID" value="GFC85720.1"/>
    <property type="molecule type" value="Genomic_DNA"/>
</dbReference>
<organism evidence="2">
    <name type="scientific">Tanacetum cinerariifolium</name>
    <name type="common">Dalmatian daisy</name>
    <name type="synonym">Chrysanthemum cinerariifolium</name>
    <dbReference type="NCBI Taxonomy" id="118510"/>
    <lineage>
        <taxon>Eukaryota</taxon>
        <taxon>Viridiplantae</taxon>
        <taxon>Streptophyta</taxon>
        <taxon>Embryophyta</taxon>
        <taxon>Tracheophyta</taxon>
        <taxon>Spermatophyta</taxon>
        <taxon>Magnoliopsida</taxon>
        <taxon>eudicotyledons</taxon>
        <taxon>Gunneridae</taxon>
        <taxon>Pentapetalae</taxon>
        <taxon>asterids</taxon>
        <taxon>campanulids</taxon>
        <taxon>Asterales</taxon>
        <taxon>Asteraceae</taxon>
        <taxon>Asteroideae</taxon>
        <taxon>Anthemideae</taxon>
        <taxon>Anthemidinae</taxon>
        <taxon>Tanacetum</taxon>
    </lineage>
</organism>
<evidence type="ECO:0000313" key="2">
    <source>
        <dbReference type="EMBL" id="GFC85720.1"/>
    </source>
</evidence>
<evidence type="ECO:0000256" key="1">
    <source>
        <dbReference type="SAM" id="MobiDB-lite"/>
    </source>
</evidence>
<proteinExistence type="predicted"/>
<feature type="non-terminal residue" evidence="2">
    <location>
        <position position="158"/>
    </location>
</feature>
<reference evidence="2" key="1">
    <citation type="journal article" date="2019" name="Sci. Rep.">
        <title>Draft genome of Tanacetum cinerariifolium, the natural source of mosquito coil.</title>
        <authorList>
            <person name="Yamashiro T."/>
            <person name="Shiraishi A."/>
            <person name="Satake H."/>
            <person name="Nakayama K."/>
        </authorList>
    </citation>
    <scope>NUCLEOTIDE SEQUENCE</scope>
</reference>